<reference evidence="2" key="3">
    <citation type="submission" date="2015-06" db="UniProtKB">
        <authorList>
            <consortium name="EnsemblMetazoa"/>
        </authorList>
    </citation>
    <scope>IDENTIFICATION</scope>
</reference>
<protein>
    <submittedName>
        <fullName evidence="1 2">Uncharacterized protein</fullName>
    </submittedName>
</protein>
<keyword evidence="3" id="KW-1185">Reference proteome</keyword>
<proteinExistence type="predicted"/>
<dbReference type="EMBL" id="AMQN01009500">
    <property type="status" value="NOT_ANNOTATED_CDS"/>
    <property type="molecule type" value="Genomic_DNA"/>
</dbReference>
<dbReference type="AlphaFoldDB" id="R7U472"/>
<gene>
    <name evidence="1" type="ORF">CAPTEDRAFT_194098</name>
</gene>
<dbReference type="HOGENOM" id="CLU_1983661_0_0_1"/>
<dbReference type="EnsemblMetazoa" id="CapteT194098">
    <property type="protein sequence ID" value="CapteP194098"/>
    <property type="gene ID" value="CapteG194098"/>
</dbReference>
<dbReference type="Proteomes" id="UP000014760">
    <property type="component" value="Unassembled WGS sequence"/>
</dbReference>
<reference evidence="3" key="1">
    <citation type="submission" date="2012-12" db="EMBL/GenBank/DDBJ databases">
        <authorList>
            <person name="Hellsten U."/>
            <person name="Grimwood J."/>
            <person name="Chapman J.A."/>
            <person name="Shapiro H."/>
            <person name="Aerts A."/>
            <person name="Otillar R.P."/>
            <person name="Terry A.Y."/>
            <person name="Boore J.L."/>
            <person name="Simakov O."/>
            <person name="Marletaz F."/>
            <person name="Cho S.-J."/>
            <person name="Edsinger-Gonzales E."/>
            <person name="Havlak P."/>
            <person name="Kuo D.-H."/>
            <person name="Larsson T."/>
            <person name="Lv J."/>
            <person name="Arendt D."/>
            <person name="Savage R."/>
            <person name="Osoegawa K."/>
            <person name="de Jong P."/>
            <person name="Lindberg D.R."/>
            <person name="Seaver E.C."/>
            <person name="Weisblat D.A."/>
            <person name="Putnam N.H."/>
            <person name="Grigoriev I.V."/>
            <person name="Rokhsar D.S."/>
        </authorList>
    </citation>
    <scope>NUCLEOTIDE SEQUENCE</scope>
    <source>
        <strain evidence="3">I ESC-2004</strain>
    </source>
</reference>
<evidence type="ECO:0000313" key="2">
    <source>
        <dbReference type="EnsemblMetazoa" id="CapteP194098"/>
    </source>
</evidence>
<reference evidence="1 3" key="2">
    <citation type="journal article" date="2013" name="Nature">
        <title>Insights into bilaterian evolution from three spiralian genomes.</title>
        <authorList>
            <person name="Simakov O."/>
            <person name="Marletaz F."/>
            <person name="Cho S.J."/>
            <person name="Edsinger-Gonzales E."/>
            <person name="Havlak P."/>
            <person name="Hellsten U."/>
            <person name="Kuo D.H."/>
            <person name="Larsson T."/>
            <person name="Lv J."/>
            <person name="Arendt D."/>
            <person name="Savage R."/>
            <person name="Osoegawa K."/>
            <person name="de Jong P."/>
            <person name="Grimwood J."/>
            <person name="Chapman J.A."/>
            <person name="Shapiro H."/>
            <person name="Aerts A."/>
            <person name="Otillar R.P."/>
            <person name="Terry A.Y."/>
            <person name="Boore J.L."/>
            <person name="Grigoriev I.V."/>
            <person name="Lindberg D.R."/>
            <person name="Seaver E.C."/>
            <person name="Weisblat D.A."/>
            <person name="Putnam N.H."/>
            <person name="Rokhsar D.S."/>
        </authorList>
    </citation>
    <scope>NUCLEOTIDE SEQUENCE</scope>
    <source>
        <strain evidence="1 3">I ESC-2004</strain>
    </source>
</reference>
<evidence type="ECO:0000313" key="3">
    <source>
        <dbReference type="Proteomes" id="UP000014760"/>
    </source>
</evidence>
<accession>R7U472</accession>
<dbReference type="EMBL" id="KB305580">
    <property type="protein sequence ID" value="ELU00906.1"/>
    <property type="molecule type" value="Genomic_DNA"/>
</dbReference>
<organism evidence="1">
    <name type="scientific">Capitella teleta</name>
    <name type="common">Polychaete worm</name>
    <dbReference type="NCBI Taxonomy" id="283909"/>
    <lineage>
        <taxon>Eukaryota</taxon>
        <taxon>Metazoa</taxon>
        <taxon>Spiralia</taxon>
        <taxon>Lophotrochozoa</taxon>
        <taxon>Annelida</taxon>
        <taxon>Polychaeta</taxon>
        <taxon>Sedentaria</taxon>
        <taxon>Scolecida</taxon>
        <taxon>Capitellidae</taxon>
        <taxon>Capitella</taxon>
    </lineage>
</organism>
<name>R7U472_CAPTE</name>
<evidence type="ECO:0000313" key="1">
    <source>
        <dbReference type="EMBL" id="ELU00906.1"/>
    </source>
</evidence>
<sequence length="126" mass="14217">MVIVTPQQGVRQPATPRSGVNIHLTFRLVTGRNRYRPIEVASNLDIQFVVWNPKWDLFVDIDDVSELPVSSRVQVNLSQTQYKNNCCIALLSIPGLLKGDLDVVLKKEKNNDNLIPYIVIEKMSAS</sequence>